<dbReference type="Gene3D" id="3.40.190.10">
    <property type="entry name" value="Periplasmic binding protein-like II"/>
    <property type="match status" value="1"/>
</dbReference>
<dbReference type="AlphaFoldDB" id="A0A1Y1VFA6"/>
<keyword evidence="4" id="KW-1185">Reference proteome</keyword>
<accession>A0A1Y1VFA6</accession>
<keyword evidence="1" id="KW-0472">Membrane</keyword>
<feature type="transmembrane region" description="Helical" evidence="1">
    <location>
        <begin position="526"/>
        <end position="550"/>
    </location>
</feature>
<feature type="transmembrane region" description="Helical" evidence="1">
    <location>
        <begin position="679"/>
        <end position="701"/>
    </location>
</feature>
<dbReference type="SUPFAM" id="SSF53850">
    <property type="entry name" value="Periplasmic binding protein-like II"/>
    <property type="match status" value="1"/>
</dbReference>
<evidence type="ECO:0000256" key="1">
    <source>
        <dbReference type="SAM" id="Phobius"/>
    </source>
</evidence>
<evidence type="ECO:0000313" key="4">
    <source>
        <dbReference type="Proteomes" id="UP000193719"/>
    </source>
</evidence>
<feature type="transmembrane region" description="Helical" evidence="1">
    <location>
        <begin position="461"/>
        <end position="482"/>
    </location>
</feature>
<feature type="chain" id="PRO_5013141409" description="G-protein coupled receptors family 3 profile domain-containing protein" evidence="2">
    <location>
        <begin position="21"/>
        <end position="721"/>
    </location>
</feature>
<protein>
    <recommendedName>
        <fullName evidence="5">G-protein coupled receptors family 3 profile domain-containing protein</fullName>
    </recommendedName>
</protein>
<dbReference type="EMBL" id="MCFH01000011">
    <property type="protein sequence ID" value="ORX54250.1"/>
    <property type="molecule type" value="Genomic_DNA"/>
</dbReference>
<feature type="non-terminal residue" evidence="3">
    <location>
        <position position="721"/>
    </location>
</feature>
<reference evidence="3 4" key="1">
    <citation type="submission" date="2016-08" db="EMBL/GenBank/DDBJ databases">
        <title>Genomes of anaerobic fungi encode conserved fungal cellulosomes for biomass hydrolysis.</title>
        <authorList>
            <consortium name="DOE Joint Genome Institute"/>
            <person name="Haitjema C.H."/>
            <person name="Gilmore S.P."/>
            <person name="Henske J.K."/>
            <person name="Solomon K.V."/>
            <person name="De Groot R."/>
            <person name="Kuo A."/>
            <person name="Mondo S.J."/>
            <person name="Salamov A.A."/>
            <person name="Labutti K."/>
            <person name="Zhao Z."/>
            <person name="Chiniquy J."/>
            <person name="Barry K."/>
            <person name="Brewer H.M."/>
            <person name="Purvine S.O."/>
            <person name="Wright A.T."/>
            <person name="Boxma B."/>
            <person name="Van Alen T."/>
            <person name="Hackstein J.H."/>
            <person name="Baker S.E."/>
            <person name="Grigoriev I.V."/>
            <person name="O'Malley M.A."/>
        </authorList>
    </citation>
    <scope>NUCLEOTIDE SEQUENCE [LARGE SCALE GENOMIC DNA]</scope>
    <source>
        <strain evidence="4">finn</strain>
    </source>
</reference>
<feature type="transmembrane region" description="Helical" evidence="1">
    <location>
        <begin position="571"/>
        <end position="596"/>
    </location>
</feature>
<feature type="transmembrane region" description="Helical" evidence="1">
    <location>
        <begin position="652"/>
        <end position="673"/>
    </location>
</feature>
<feature type="transmembrane region" description="Helical" evidence="1">
    <location>
        <begin position="494"/>
        <end position="514"/>
    </location>
</feature>
<evidence type="ECO:0000313" key="3">
    <source>
        <dbReference type="EMBL" id="ORX54250.1"/>
    </source>
</evidence>
<evidence type="ECO:0008006" key="5">
    <source>
        <dbReference type="Google" id="ProtNLM"/>
    </source>
</evidence>
<reference evidence="3 4" key="2">
    <citation type="submission" date="2016-08" db="EMBL/GenBank/DDBJ databases">
        <title>Pervasive Adenine N6-methylation of Active Genes in Fungi.</title>
        <authorList>
            <consortium name="DOE Joint Genome Institute"/>
            <person name="Mondo S.J."/>
            <person name="Dannebaum R.O."/>
            <person name="Kuo R.C."/>
            <person name="Labutti K."/>
            <person name="Haridas S."/>
            <person name="Kuo A."/>
            <person name="Salamov A."/>
            <person name="Ahrendt S.R."/>
            <person name="Lipzen A."/>
            <person name="Sullivan W."/>
            <person name="Andreopoulos W.B."/>
            <person name="Clum A."/>
            <person name="Lindquist E."/>
            <person name="Daum C."/>
            <person name="Ramamoorthy G.K."/>
            <person name="Gryganskyi A."/>
            <person name="Culley D."/>
            <person name="Magnuson J.K."/>
            <person name="James T.Y."/>
            <person name="O'Malley M.A."/>
            <person name="Stajich J.E."/>
            <person name="Spatafora J.W."/>
            <person name="Visel A."/>
            <person name="Grigoriev I.V."/>
        </authorList>
    </citation>
    <scope>NUCLEOTIDE SEQUENCE [LARGE SCALE GENOMIC DNA]</scope>
    <source>
        <strain evidence="4">finn</strain>
    </source>
</reference>
<keyword evidence="1" id="KW-1133">Transmembrane helix</keyword>
<dbReference type="STRING" id="1754191.A0A1Y1VFA6"/>
<gene>
    <name evidence="3" type="ORF">BCR36DRAFT_322626</name>
</gene>
<organism evidence="3 4">
    <name type="scientific">Piromyces finnis</name>
    <dbReference type="NCBI Taxonomy" id="1754191"/>
    <lineage>
        <taxon>Eukaryota</taxon>
        <taxon>Fungi</taxon>
        <taxon>Fungi incertae sedis</taxon>
        <taxon>Chytridiomycota</taxon>
        <taxon>Chytridiomycota incertae sedis</taxon>
        <taxon>Neocallimastigomycetes</taxon>
        <taxon>Neocallimastigales</taxon>
        <taxon>Neocallimastigaceae</taxon>
        <taxon>Piromyces</taxon>
    </lineage>
</organism>
<sequence length="721" mass="83788">MKYFSKIVLQSALLVLSARALPVTPQKNKVIKILTDKPDSIIATKWNDYCSSIKNFFTTTEAENLLLHEYDIDFTFNYDELYDKKSTNSYETYLNSIIKELKENNYDMMILDDKFLFSENAYIQSQYIDSTFGKNIHNEYLDLTSDINKDSLSFHDSKILSDGYYDNHLYAIPFEKDFDVIFYRNDNASFGNVNMINVSWDDLVNINTEASVNKLSVPLGNSDELLHLFIEYANEKIDLSGNNKESNYEKLYNQNSKDIFNSFSSFVTKFGTNITSEITFIDAYETFINGKSSVFKGKASHYHAILNTPNGKNVMMQLPPKNTSIINNKYIVINKNSLLDKKVLIEAAKRLTSKEMQLYKAEQFGKIPTFDMTQRDSDPSIKTYSEKNPELLNIISKIIPLHLKDIFKSEFSAPFMEVRILLPQDIRKYLKEKNNNDLSNVIENIKMLLMDKSNVIHFPTYLLYAPIIIFTLLAIIVVILIFKYRNYSCLKIFSPGFCILSIIGIIMSIIHPMISMENTNPNVCKYLYIYETIFTDLTLFPMVAVTYRLYTIYSSKAKDNKIKHLNTRINIFFIIAMLIMVFYSAAVSLFILNFYFHSYGTIDTYRQQVCTYSDNGIFESIERRVNELIYIVMIVLIVRTGKVCKKYGAFKYIYIMFCIGIMEYAFNFILNYLPTNGYFGFYLISIIIKTVLNGLLIYYLVGSRLIYVIKHRNNADNLNYE</sequence>
<keyword evidence="2" id="KW-0732">Signal</keyword>
<feature type="transmembrane region" description="Helical" evidence="1">
    <location>
        <begin position="628"/>
        <end position="645"/>
    </location>
</feature>
<name>A0A1Y1VFA6_9FUNG</name>
<keyword evidence="1" id="KW-0812">Transmembrane</keyword>
<dbReference type="Proteomes" id="UP000193719">
    <property type="component" value="Unassembled WGS sequence"/>
</dbReference>
<proteinExistence type="predicted"/>
<evidence type="ECO:0000256" key="2">
    <source>
        <dbReference type="SAM" id="SignalP"/>
    </source>
</evidence>
<feature type="signal peptide" evidence="2">
    <location>
        <begin position="1"/>
        <end position="20"/>
    </location>
</feature>
<dbReference type="OrthoDB" id="2142258at2759"/>
<comment type="caution">
    <text evidence="3">The sequence shown here is derived from an EMBL/GenBank/DDBJ whole genome shotgun (WGS) entry which is preliminary data.</text>
</comment>